<reference evidence="10 11" key="1">
    <citation type="submission" date="2015-07" db="EMBL/GenBank/DDBJ databases">
        <title>The genome of Eufriesea mexicana.</title>
        <authorList>
            <person name="Pan H."/>
            <person name="Kapheim K."/>
        </authorList>
    </citation>
    <scope>NUCLEOTIDE SEQUENCE [LARGE SCALE GENOMIC DNA]</scope>
    <source>
        <strain evidence="10">0111107269</strain>
        <tissue evidence="10">Whole body</tissue>
    </source>
</reference>
<evidence type="ECO:0000256" key="6">
    <source>
        <dbReference type="ARBA" id="ARBA00023242"/>
    </source>
</evidence>
<dbReference type="Pfam" id="PF08743">
    <property type="entry name" value="Nse4_C"/>
    <property type="match status" value="1"/>
</dbReference>
<dbReference type="GO" id="GO:0030915">
    <property type="term" value="C:Smc5-Smc6 complex"/>
    <property type="evidence" value="ECO:0007669"/>
    <property type="project" value="UniProtKB-UniRule"/>
</dbReference>
<comment type="subcellular location">
    <subcellularLocation>
        <location evidence="1 7">Nucleus</location>
    </subcellularLocation>
</comment>
<feature type="compositionally biased region" description="Polar residues" evidence="8">
    <location>
        <begin position="1"/>
        <end position="17"/>
    </location>
</feature>
<dbReference type="GO" id="GO:0006310">
    <property type="term" value="P:DNA recombination"/>
    <property type="evidence" value="ECO:0007669"/>
    <property type="project" value="UniProtKB-UniRule"/>
</dbReference>
<dbReference type="EMBL" id="KQ761619">
    <property type="protein sequence ID" value="OAD57319.1"/>
    <property type="molecule type" value="Genomic_DNA"/>
</dbReference>
<dbReference type="OrthoDB" id="361242at2759"/>
<organism evidence="10 11">
    <name type="scientific">Eufriesea mexicana</name>
    <dbReference type="NCBI Taxonomy" id="516756"/>
    <lineage>
        <taxon>Eukaryota</taxon>
        <taxon>Metazoa</taxon>
        <taxon>Ecdysozoa</taxon>
        <taxon>Arthropoda</taxon>
        <taxon>Hexapoda</taxon>
        <taxon>Insecta</taxon>
        <taxon>Pterygota</taxon>
        <taxon>Neoptera</taxon>
        <taxon>Endopterygota</taxon>
        <taxon>Hymenoptera</taxon>
        <taxon>Apocrita</taxon>
        <taxon>Aculeata</taxon>
        <taxon>Apoidea</taxon>
        <taxon>Anthophila</taxon>
        <taxon>Apidae</taxon>
        <taxon>Eufriesea</taxon>
    </lineage>
</organism>
<evidence type="ECO:0000313" key="11">
    <source>
        <dbReference type="Proteomes" id="UP000250275"/>
    </source>
</evidence>
<dbReference type="PANTHER" id="PTHR16140:SF0">
    <property type="entry name" value="NON-STRUCTURAL MAINTENANCE OF CHROMOSOMES ELEMENT 4"/>
    <property type="match status" value="1"/>
</dbReference>
<dbReference type="Proteomes" id="UP000250275">
    <property type="component" value="Unassembled WGS sequence"/>
</dbReference>
<dbReference type="InterPro" id="IPR027786">
    <property type="entry name" value="Nse4/EID"/>
</dbReference>
<comment type="subunit">
    <text evidence="7">Component of the SMC5-SMC6 complex.</text>
</comment>
<dbReference type="AlphaFoldDB" id="A0A310SLE0"/>
<accession>A0A310SLE0</accession>
<keyword evidence="3 7" id="KW-0227">DNA damage</keyword>
<gene>
    <name evidence="10" type="ORF">WN48_02268</name>
</gene>
<evidence type="ECO:0000313" key="10">
    <source>
        <dbReference type="EMBL" id="OAD57319.1"/>
    </source>
</evidence>
<evidence type="ECO:0000256" key="1">
    <source>
        <dbReference type="ARBA" id="ARBA00004123"/>
    </source>
</evidence>
<evidence type="ECO:0000256" key="3">
    <source>
        <dbReference type="ARBA" id="ARBA00022763"/>
    </source>
</evidence>
<dbReference type="PANTHER" id="PTHR16140">
    <property type="entry name" value="NON-STRUCTURAL MAINTENANCE OF CHROMOSOMES ELEMENT 4"/>
    <property type="match status" value="1"/>
</dbReference>
<keyword evidence="11" id="KW-1185">Reference proteome</keyword>
<comment type="function">
    <text evidence="7">Component of the SMC5-SMC6 complex, that promotes sister chromatid alignment after DNA damage and facilitates double-stranded DNA breaks (DSBs) repair via homologous recombination between sister chromatids.</text>
</comment>
<evidence type="ECO:0000256" key="7">
    <source>
        <dbReference type="RuleBase" id="RU365071"/>
    </source>
</evidence>
<feature type="region of interest" description="Disordered" evidence="8">
    <location>
        <begin position="1"/>
        <end position="20"/>
    </location>
</feature>
<evidence type="ECO:0000256" key="4">
    <source>
        <dbReference type="ARBA" id="ARBA00023172"/>
    </source>
</evidence>
<keyword evidence="4 7" id="KW-0233">DNA recombination</keyword>
<dbReference type="GO" id="GO:0006281">
    <property type="term" value="P:DNA repair"/>
    <property type="evidence" value="ECO:0007669"/>
    <property type="project" value="UniProtKB-UniRule"/>
</dbReference>
<name>A0A310SLE0_9HYME</name>
<dbReference type="InterPro" id="IPR014854">
    <property type="entry name" value="Nse4_C"/>
</dbReference>
<proteinExistence type="inferred from homology"/>
<keyword evidence="6 7" id="KW-0539">Nucleus</keyword>
<evidence type="ECO:0000256" key="5">
    <source>
        <dbReference type="ARBA" id="ARBA00023204"/>
    </source>
</evidence>
<evidence type="ECO:0000256" key="2">
    <source>
        <dbReference type="ARBA" id="ARBA00008997"/>
    </source>
</evidence>
<evidence type="ECO:0000256" key="8">
    <source>
        <dbReference type="SAM" id="MobiDB-lite"/>
    </source>
</evidence>
<feature type="domain" description="Non-structural maintenance of chromosome element 4 C-terminal" evidence="9">
    <location>
        <begin position="209"/>
        <end position="297"/>
    </location>
</feature>
<comment type="similarity">
    <text evidence="2 7">Belongs to the NSE4 family.</text>
</comment>
<protein>
    <recommendedName>
        <fullName evidence="7">Non-structural maintenance of chromosomes element 4</fullName>
    </recommendedName>
</protein>
<dbReference type="GO" id="GO:0005634">
    <property type="term" value="C:nucleus"/>
    <property type="evidence" value="ECO:0007669"/>
    <property type="project" value="UniProtKB-SubCell"/>
</dbReference>
<keyword evidence="5 7" id="KW-0234">DNA repair</keyword>
<evidence type="ECO:0000259" key="9">
    <source>
        <dbReference type="Pfam" id="PF08743"/>
    </source>
</evidence>
<sequence>MSKINYNSEKNSPTSRSPQERKEILRKIITRAQSLQNTINDDTIQTLELCMEQTDSINSETSLEEKVHNQEEVLMDSEMMNISSRVLKHCTKSLTKLVCAYNHVEFAQKLVKYIKELPDVEPETPDWSLLESQVTKCFKRTPQYSTLLGTLAPLEKKEVNRKKPVVREAQVQIKRPDNIVTAEKEEESLEETVKINKFISKYYKTHHKPLDFFKLILHPNDFGKTIQNILQISFLVRDGKVKVSKDASGILVVQPCTKDMIAQLKAGKTSNVQNVIYLNMEQWKILKNIYQLEKPMIECDTEILHVI</sequence>